<dbReference type="NCBIfam" id="TIGR02229">
    <property type="entry name" value="caa3_sub_IV"/>
    <property type="match status" value="1"/>
</dbReference>
<comment type="subcellular location">
    <subcellularLocation>
        <location evidence="1">Cell membrane</location>
        <topology evidence="1">Multi-pass membrane protein</topology>
    </subcellularLocation>
</comment>
<evidence type="ECO:0000256" key="3">
    <source>
        <dbReference type="ARBA" id="ARBA00022692"/>
    </source>
</evidence>
<keyword evidence="5 7" id="KW-0472">Membrane</keyword>
<accession>A0A6M5YIP1</accession>
<dbReference type="InterPro" id="IPR005171">
    <property type="entry name" value="Cyt_c_oxidase_su4_prok"/>
</dbReference>
<dbReference type="InterPro" id="IPR011743">
    <property type="entry name" value="Caa3_sub_IV"/>
</dbReference>
<evidence type="ECO:0000256" key="2">
    <source>
        <dbReference type="ARBA" id="ARBA00022475"/>
    </source>
</evidence>
<gene>
    <name evidence="8" type="ORF">FTUN_1360</name>
</gene>
<feature type="transmembrane region" description="Helical" evidence="7">
    <location>
        <begin position="83"/>
        <end position="104"/>
    </location>
</feature>
<evidence type="ECO:0000313" key="9">
    <source>
        <dbReference type="Proteomes" id="UP000503447"/>
    </source>
</evidence>
<evidence type="ECO:0000256" key="7">
    <source>
        <dbReference type="SAM" id="Phobius"/>
    </source>
</evidence>
<dbReference type="Proteomes" id="UP000503447">
    <property type="component" value="Chromosome"/>
</dbReference>
<keyword evidence="9" id="KW-1185">Reference proteome</keyword>
<evidence type="ECO:0000313" key="8">
    <source>
        <dbReference type="EMBL" id="QJW93848.1"/>
    </source>
</evidence>
<feature type="region of interest" description="Disordered" evidence="6">
    <location>
        <begin position="1"/>
        <end position="20"/>
    </location>
</feature>
<feature type="transmembrane region" description="Helical" evidence="7">
    <location>
        <begin position="28"/>
        <end position="50"/>
    </location>
</feature>
<protein>
    <submittedName>
        <fullName evidence="8">Uncharacterized protein</fullName>
    </submittedName>
</protein>
<dbReference type="AlphaFoldDB" id="A0A6M5YIP1"/>
<proteinExistence type="predicted"/>
<dbReference type="EMBL" id="CP053452">
    <property type="protein sequence ID" value="QJW93848.1"/>
    <property type="molecule type" value="Genomic_DNA"/>
</dbReference>
<dbReference type="Pfam" id="PF03626">
    <property type="entry name" value="COX4_pro"/>
    <property type="match status" value="1"/>
</dbReference>
<evidence type="ECO:0000256" key="4">
    <source>
        <dbReference type="ARBA" id="ARBA00022989"/>
    </source>
</evidence>
<keyword evidence="2" id="KW-1003">Cell membrane</keyword>
<dbReference type="KEGG" id="ftj:FTUN_1360"/>
<evidence type="ECO:0000256" key="5">
    <source>
        <dbReference type="ARBA" id="ARBA00023136"/>
    </source>
</evidence>
<evidence type="ECO:0000256" key="1">
    <source>
        <dbReference type="ARBA" id="ARBA00004651"/>
    </source>
</evidence>
<feature type="transmembrane region" description="Helical" evidence="7">
    <location>
        <begin position="56"/>
        <end position="74"/>
    </location>
</feature>
<reference evidence="9" key="1">
    <citation type="submission" date="2020-05" db="EMBL/GenBank/DDBJ databases">
        <title>Frigoriglobus tundricola gen. nov., sp. nov., a psychrotolerant cellulolytic planctomycete of the family Gemmataceae with two divergent copies of 16S rRNA gene.</title>
        <authorList>
            <person name="Kulichevskaya I.S."/>
            <person name="Ivanova A.A."/>
            <person name="Naumoff D.G."/>
            <person name="Beletsky A.V."/>
            <person name="Rijpstra W.I.C."/>
            <person name="Sinninghe Damste J.S."/>
            <person name="Mardanov A.V."/>
            <person name="Ravin N.V."/>
            <person name="Dedysh S.N."/>
        </authorList>
    </citation>
    <scope>NUCLEOTIDE SEQUENCE [LARGE SCALE GENOMIC DNA]</scope>
    <source>
        <strain evidence="9">PL17</strain>
    </source>
</reference>
<keyword evidence="3 7" id="KW-0812">Transmembrane</keyword>
<sequence length="114" mass="12322">MADHSPAPGATTDDPHGVRKELDSPGQLLVVFAAVIGLALVNIFGSGAIGPTKFTLVFQLAIGSVQAWLVAYYFMHLKQADKVVTLTALSSLFWMGILFVLFLSDYMTRHLLIG</sequence>
<evidence type="ECO:0000256" key="6">
    <source>
        <dbReference type="SAM" id="MobiDB-lite"/>
    </source>
</evidence>
<organism evidence="8 9">
    <name type="scientific">Frigoriglobus tundricola</name>
    <dbReference type="NCBI Taxonomy" id="2774151"/>
    <lineage>
        <taxon>Bacteria</taxon>
        <taxon>Pseudomonadati</taxon>
        <taxon>Planctomycetota</taxon>
        <taxon>Planctomycetia</taxon>
        <taxon>Gemmatales</taxon>
        <taxon>Gemmataceae</taxon>
        <taxon>Frigoriglobus</taxon>
    </lineage>
</organism>
<dbReference type="RefSeq" id="WP_171469968.1">
    <property type="nucleotide sequence ID" value="NZ_CP053452.2"/>
</dbReference>
<dbReference type="GO" id="GO:0005886">
    <property type="term" value="C:plasma membrane"/>
    <property type="evidence" value="ECO:0007669"/>
    <property type="project" value="UniProtKB-SubCell"/>
</dbReference>
<name>A0A6M5YIP1_9BACT</name>
<keyword evidence="4 7" id="KW-1133">Transmembrane helix</keyword>